<dbReference type="RefSeq" id="WP_014215343.1">
    <property type="nucleotide sequence ID" value="NC_016605.1"/>
</dbReference>
<name>G8PD11_PEDCP</name>
<dbReference type="STRING" id="701521.PECL_874"/>
<dbReference type="HOGENOM" id="CLU_1711512_0_0_9"/>
<organism evidence="1 2">
    <name type="scientific">Pediococcus claussenii (strain ATCC BAA-344 / DSM 14800 / JCM 18046 / KCTC 3811 / LMG 21948 / P06)</name>
    <dbReference type="NCBI Taxonomy" id="701521"/>
    <lineage>
        <taxon>Bacteria</taxon>
        <taxon>Bacillati</taxon>
        <taxon>Bacillota</taxon>
        <taxon>Bacilli</taxon>
        <taxon>Lactobacillales</taxon>
        <taxon>Lactobacillaceae</taxon>
        <taxon>Pediococcus</taxon>
    </lineage>
</organism>
<dbReference type="PATRIC" id="fig|701521.8.peg.824"/>
<gene>
    <name evidence="1" type="ordered locus">PECL_874</name>
</gene>
<dbReference type="EMBL" id="CP003137">
    <property type="protein sequence ID" value="AEV95146.1"/>
    <property type="molecule type" value="Genomic_DNA"/>
</dbReference>
<keyword evidence="2" id="KW-1185">Reference proteome</keyword>
<accession>G8PD11</accession>
<proteinExistence type="predicted"/>
<protein>
    <submittedName>
        <fullName evidence="1">Uncharacterized protein</fullName>
    </submittedName>
</protein>
<dbReference type="Proteomes" id="UP000005444">
    <property type="component" value="Chromosome"/>
</dbReference>
<sequence length="153" mass="17552">MNIIGYRAQAKVLDTNINSITSEMFNTYSTLFSKNADQLSALLIERDFNFVSRAKEMLQVENSLYIFACKIDDVPVYIDSQNQNIVTLSYDSEYGINLPTVLDNNTIKNLFKNPEVYEDIMHIVGLDGILESSIQLKKETLNNLQIDWKNNNE</sequence>
<dbReference type="eggNOG" id="ENOG50319VG">
    <property type="taxonomic scope" value="Bacteria"/>
</dbReference>
<evidence type="ECO:0000313" key="2">
    <source>
        <dbReference type="Proteomes" id="UP000005444"/>
    </source>
</evidence>
<reference evidence="1 2" key="1">
    <citation type="journal article" date="2012" name="J. Bacteriol.">
        <title>Complete Genome Sequence of the Beer Spoilage Organism Pediococcus claussenii ATCC BAA-344T.</title>
        <authorList>
            <person name="Pittet V."/>
            <person name="Abegunde T."/>
            <person name="Marfleet T."/>
            <person name="Haakensen M."/>
            <person name="Morrow K."/>
            <person name="Jayaprakash T."/>
            <person name="Schroeder K."/>
            <person name="Trost B."/>
            <person name="Byrns S."/>
            <person name="Bergsveinson J."/>
            <person name="Kusalik A."/>
            <person name="Ziola B."/>
        </authorList>
    </citation>
    <scope>NUCLEOTIDE SEQUENCE [LARGE SCALE GENOMIC DNA]</scope>
    <source>
        <strain evidence="1 2">ATCC BAA-344</strain>
    </source>
</reference>
<evidence type="ECO:0000313" key="1">
    <source>
        <dbReference type="EMBL" id="AEV95146.1"/>
    </source>
</evidence>
<dbReference type="KEGG" id="pce:PECL_874"/>
<dbReference type="AlphaFoldDB" id="G8PD11"/>